<protein>
    <recommendedName>
        <fullName evidence="3">Cell wall synthesis protein Wag31</fullName>
    </recommendedName>
    <alternativeName>
        <fullName evidence="8">Antigen 84</fullName>
    </alternativeName>
</protein>
<comment type="similarity">
    <text evidence="2">Belongs to the DivIVA family.</text>
</comment>
<evidence type="ECO:0000256" key="3">
    <source>
        <dbReference type="ARBA" id="ARBA00018787"/>
    </source>
</evidence>
<dbReference type="GO" id="GO:0051301">
    <property type="term" value="P:cell division"/>
    <property type="evidence" value="ECO:0007669"/>
    <property type="project" value="UniProtKB-KW"/>
</dbReference>
<comment type="subcellular location">
    <subcellularLocation>
        <location evidence="1">Cytoplasm</location>
    </subcellularLocation>
</comment>
<evidence type="ECO:0000313" key="10">
    <source>
        <dbReference type="EMBL" id="BAS19418.1"/>
    </source>
</evidence>
<dbReference type="RefSeq" id="WP_049345219.1">
    <property type="nucleotide sequence ID" value="NZ_AP014938.1"/>
</dbReference>
<proteinExistence type="inferred from homology"/>
<keyword evidence="7" id="KW-0131">Cell cycle</keyword>
<dbReference type="GO" id="GO:0005737">
    <property type="term" value="C:cytoplasm"/>
    <property type="evidence" value="ECO:0007669"/>
    <property type="project" value="UniProtKB-SubCell"/>
</dbReference>
<gene>
    <name evidence="10" type="ORF">RM6536_0171</name>
</gene>
<keyword evidence="6 9" id="KW-0175">Coiled coil</keyword>
<feature type="coiled-coil region" evidence="9">
    <location>
        <begin position="105"/>
        <end position="150"/>
    </location>
</feature>
<dbReference type="Gene3D" id="6.10.250.660">
    <property type="match status" value="1"/>
</dbReference>
<organism evidence="10">
    <name type="scientific">Rothia mucilaginosa</name>
    <dbReference type="NCBI Taxonomy" id="43675"/>
    <lineage>
        <taxon>Bacteria</taxon>
        <taxon>Bacillati</taxon>
        <taxon>Actinomycetota</taxon>
        <taxon>Actinomycetes</taxon>
        <taxon>Micrococcales</taxon>
        <taxon>Micrococcaceae</taxon>
        <taxon>Rothia</taxon>
    </lineage>
</organism>
<keyword evidence="4" id="KW-0963">Cytoplasm</keyword>
<dbReference type="NCBIfam" id="TIGR03544">
    <property type="entry name" value="DivI1A_domain"/>
    <property type="match status" value="1"/>
</dbReference>
<evidence type="ECO:0000256" key="8">
    <source>
        <dbReference type="ARBA" id="ARBA00031737"/>
    </source>
</evidence>
<dbReference type="PATRIC" id="fig|43675.28.peg.177"/>
<keyword evidence="5" id="KW-0132">Cell division</keyword>
<reference evidence="11" key="1">
    <citation type="submission" date="2015-08" db="EMBL/GenBank/DDBJ databases">
        <title>Complete genome sequence of Rothia mucilaginosa strain NUM-Rm6536.</title>
        <authorList>
            <person name="Nambu T."/>
        </authorList>
    </citation>
    <scope>NUCLEOTIDE SEQUENCE [LARGE SCALE GENOMIC DNA]</scope>
    <source>
        <strain evidence="11">NUM-Rm6536</strain>
    </source>
</reference>
<accession>A0A0K2RX50</accession>
<evidence type="ECO:0000256" key="9">
    <source>
        <dbReference type="SAM" id="Coils"/>
    </source>
</evidence>
<evidence type="ECO:0000256" key="4">
    <source>
        <dbReference type="ARBA" id="ARBA00022490"/>
    </source>
</evidence>
<dbReference type="Proteomes" id="UP000066203">
    <property type="component" value="Chromosome"/>
</dbReference>
<evidence type="ECO:0000256" key="5">
    <source>
        <dbReference type="ARBA" id="ARBA00022618"/>
    </source>
</evidence>
<evidence type="ECO:0000256" key="2">
    <source>
        <dbReference type="ARBA" id="ARBA00009008"/>
    </source>
</evidence>
<evidence type="ECO:0000313" key="11">
    <source>
        <dbReference type="Proteomes" id="UP000066203"/>
    </source>
</evidence>
<dbReference type="PANTHER" id="PTHR35794">
    <property type="entry name" value="CELL DIVISION PROTEIN DIVIVA"/>
    <property type="match status" value="1"/>
</dbReference>
<dbReference type="AlphaFoldDB" id="A0A0K2RX50"/>
<dbReference type="EMBL" id="AP014938">
    <property type="protein sequence ID" value="BAS19418.1"/>
    <property type="molecule type" value="Genomic_DNA"/>
</dbReference>
<dbReference type="InterPro" id="IPR007793">
    <property type="entry name" value="DivIVA_fam"/>
</dbReference>
<dbReference type="PANTHER" id="PTHR35794:SF2">
    <property type="entry name" value="CELL DIVISION PROTEIN DIVIVA"/>
    <property type="match status" value="1"/>
</dbReference>
<feature type="coiled-coil region" evidence="9">
    <location>
        <begin position="31"/>
        <end position="58"/>
    </location>
</feature>
<sequence length="179" mass="19730">MAITPEDLITKSFKIVTEESGYDRNEVDDFLDELVVELRALYSERDALERQVEQLSANAPDSPAAAVAPAQSSAASAAPQDAAALLAMAQKVHDDYVAQGEKAKAELLEEAERKADAMVSEAQQQREEVLSRLTDEKEELEIAVEALRGFESRYRSKLLQHLDAQVQELKNLKSIEASA</sequence>
<dbReference type="Pfam" id="PF05103">
    <property type="entry name" value="DivIVA"/>
    <property type="match status" value="1"/>
</dbReference>
<name>A0A0K2RX50_9MICC</name>
<evidence type="ECO:0000256" key="6">
    <source>
        <dbReference type="ARBA" id="ARBA00023054"/>
    </source>
</evidence>
<evidence type="ECO:0000256" key="7">
    <source>
        <dbReference type="ARBA" id="ARBA00023306"/>
    </source>
</evidence>
<evidence type="ECO:0000256" key="1">
    <source>
        <dbReference type="ARBA" id="ARBA00004496"/>
    </source>
</evidence>
<dbReference type="InterPro" id="IPR019933">
    <property type="entry name" value="DivIVA_domain"/>
</dbReference>